<comment type="caution">
    <text evidence="9">The sequence shown here is derived from an EMBL/GenBank/DDBJ whole genome shotgun (WGS) entry which is preliminary data.</text>
</comment>
<dbReference type="EMBL" id="JAYJJT010000002">
    <property type="protein sequence ID" value="MEB3048557.1"/>
    <property type="molecule type" value="Genomic_DNA"/>
</dbReference>
<organism evidence="9 10">
    <name type="scientific">[Mycobacterium] zoologicum</name>
    <dbReference type="NCBI Taxonomy" id="2872311"/>
    <lineage>
        <taxon>Bacteria</taxon>
        <taxon>Bacillati</taxon>
        <taxon>Actinomycetota</taxon>
        <taxon>Actinomycetes</taxon>
        <taxon>Mycobacteriales</taxon>
        <taxon>Mycobacteriaceae</taxon>
        <taxon>Mycolicibacter</taxon>
    </lineage>
</organism>
<dbReference type="PRINTS" id="PR00385">
    <property type="entry name" value="P450"/>
</dbReference>
<keyword evidence="3 8" id="KW-0349">Heme</keyword>
<dbReference type="InterPro" id="IPR036396">
    <property type="entry name" value="Cyt_P450_sf"/>
</dbReference>
<reference evidence="9 10" key="1">
    <citation type="submission" date="2023-12" db="EMBL/GenBank/DDBJ databases">
        <title>Description of new species of Mycobacterium terrae complex isolated from sewage at the Sao Paulo Zoological Park Foundation in Brazil.</title>
        <authorList>
            <person name="Romagnoli C.L."/>
            <person name="Conceicao E.C."/>
            <person name="Machado E."/>
            <person name="Barreto L.B.P.F."/>
            <person name="Sharma A."/>
            <person name="Silva N.M."/>
            <person name="Marques L.E."/>
            <person name="Juliana M.A."/>
            <person name="Lourenco M.C.S."/>
            <person name="Digiampietri L.A."/>
            <person name="Suffys P.N."/>
            <person name="Viana-Niero C."/>
        </authorList>
    </citation>
    <scope>NUCLEOTIDE SEQUENCE [LARGE SCALE GENOMIC DNA]</scope>
    <source>
        <strain evidence="9 10">MYC123</strain>
    </source>
</reference>
<dbReference type="InterPro" id="IPR017972">
    <property type="entry name" value="Cyt_P450_CS"/>
</dbReference>
<gene>
    <name evidence="9" type="ORF">KV112_02205</name>
</gene>
<dbReference type="Pfam" id="PF00067">
    <property type="entry name" value="p450"/>
    <property type="match status" value="1"/>
</dbReference>
<evidence type="ECO:0000256" key="6">
    <source>
        <dbReference type="ARBA" id="ARBA00023004"/>
    </source>
</evidence>
<evidence type="ECO:0000313" key="10">
    <source>
        <dbReference type="Proteomes" id="UP001299046"/>
    </source>
</evidence>
<dbReference type="Proteomes" id="UP001299046">
    <property type="component" value="Unassembled WGS sequence"/>
</dbReference>
<protein>
    <submittedName>
        <fullName evidence="9">Cytochrome P450</fullName>
    </submittedName>
</protein>
<keyword evidence="10" id="KW-1185">Reference proteome</keyword>
<name>A0ABU5YEU3_9MYCO</name>
<evidence type="ECO:0000256" key="2">
    <source>
        <dbReference type="ARBA" id="ARBA00010617"/>
    </source>
</evidence>
<comment type="similarity">
    <text evidence="2 8">Belongs to the cytochrome P450 family.</text>
</comment>
<comment type="cofactor">
    <cofactor evidence="1">
        <name>heme</name>
        <dbReference type="ChEBI" id="CHEBI:30413"/>
    </cofactor>
</comment>
<dbReference type="SUPFAM" id="SSF48264">
    <property type="entry name" value="Cytochrome P450"/>
    <property type="match status" value="1"/>
</dbReference>
<dbReference type="PANTHER" id="PTHR46696:SF4">
    <property type="entry name" value="BIOTIN BIOSYNTHESIS CYTOCHROME P450"/>
    <property type="match status" value="1"/>
</dbReference>
<evidence type="ECO:0000313" key="9">
    <source>
        <dbReference type="EMBL" id="MEB3048557.1"/>
    </source>
</evidence>
<dbReference type="RefSeq" id="WP_224860475.1">
    <property type="nucleotide sequence ID" value="NZ_JAYJJT010000002.1"/>
</dbReference>
<proteinExistence type="inferred from homology"/>
<evidence type="ECO:0000256" key="3">
    <source>
        <dbReference type="ARBA" id="ARBA00022617"/>
    </source>
</evidence>
<keyword evidence="5 8" id="KW-0560">Oxidoreductase</keyword>
<keyword evidence="6 8" id="KW-0408">Iron</keyword>
<accession>A0ABU5YEU3</accession>
<evidence type="ECO:0000256" key="1">
    <source>
        <dbReference type="ARBA" id="ARBA00001971"/>
    </source>
</evidence>
<dbReference type="PROSITE" id="PS00086">
    <property type="entry name" value="CYTOCHROME_P450"/>
    <property type="match status" value="1"/>
</dbReference>
<dbReference type="Gene3D" id="1.10.630.10">
    <property type="entry name" value="Cytochrome P450"/>
    <property type="match status" value="1"/>
</dbReference>
<evidence type="ECO:0000256" key="7">
    <source>
        <dbReference type="ARBA" id="ARBA00023033"/>
    </source>
</evidence>
<evidence type="ECO:0000256" key="5">
    <source>
        <dbReference type="ARBA" id="ARBA00023002"/>
    </source>
</evidence>
<sequence length="456" mass="50809">MDLKQLRRRLRFRASLLKIGTDGLIGVARDRATAYRYVLTRRETAPLTDFDPFAPETMADPYPGYRTLLSGSKVWYSRKRGIWILPGYDEVRQALRDDEALSSAESQARFRVRLQTMNATDPPVHTRLRRSVSRAFTPRAMKSWEININRAADELVAAMIERGRVEIVADLAKPLPNRLITMMLAIPQEDRHQFLEWADTINEAAFAPLTPRGMAMNMRSSQAVNAMYASLDPMIKERRATPGDDLISMLAAPSGEDTLSDDEVFWTASMLVGAGSETTTNLISGLFLTLAQRPDVYTRLRENPALIPAAIEEQLRLVSPVQGFYRTATRDYQVGEHTIPAGARVLVLYAAANRDPQHYPDPDTFDLDRNPTDHLAFGGGAHYCLGTHLTRIEVGRVLTQLIPHVKAIRLDGDYRYLVNATMRGLEHLPVELVLADGEHAGDGTSIAADGRSTGAL</sequence>
<keyword evidence="7 8" id="KW-0503">Monooxygenase</keyword>
<dbReference type="PANTHER" id="PTHR46696">
    <property type="entry name" value="P450, PUTATIVE (EUROFUNG)-RELATED"/>
    <property type="match status" value="1"/>
</dbReference>
<dbReference type="CDD" id="cd20625">
    <property type="entry name" value="CYP164-like"/>
    <property type="match status" value="1"/>
</dbReference>
<dbReference type="InterPro" id="IPR001128">
    <property type="entry name" value="Cyt_P450"/>
</dbReference>
<evidence type="ECO:0000256" key="8">
    <source>
        <dbReference type="RuleBase" id="RU000461"/>
    </source>
</evidence>
<dbReference type="PRINTS" id="PR00359">
    <property type="entry name" value="BP450"/>
</dbReference>
<evidence type="ECO:0000256" key="4">
    <source>
        <dbReference type="ARBA" id="ARBA00022723"/>
    </source>
</evidence>
<dbReference type="InterPro" id="IPR002397">
    <property type="entry name" value="Cyt_P450_B"/>
</dbReference>
<keyword evidence="4 8" id="KW-0479">Metal-binding</keyword>